<dbReference type="InterPro" id="IPR036249">
    <property type="entry name" value="Thioredoxin-like_sf"/>
</dbReference>
<dbReference type="Pfam" id="PF17172">
    <property type="entry name" value="GST_N_4"/>
    <property type="match status" value="1"/>
</dbReference>
<keyword evidence="2" id="KW-1133">Transmembrane helix</keyword>
<dbReference type="SUPFAM" id="SSF52833">
    <property type="entry name" value="Thioredoxin-like"/>
    <property type="match status" value="1"/>
</dbReference>
<organism evidence="5 6">
    <name type="scientific">Brachionus plicatilis</name>
    <name type="common">Marine rotifer</name>
    <name type="synonym">Brachionus muelleri</name>
    <dbReference type="NCBI Taxonomy" id="10195"/>
    <lineage>
        <taxon>Eukaryota</taxon>
        <taxon>Metazoa</taxon>
        <taxon>Spiralia</taxon>
        <taxon>Gnathifera</taxon>
        <taxon>Rotifera</taxon>
        <taxon>Eurotatoria</taxon>
        <taxon>Monogononta</taxon>
        <taxon>Pseudotrocha</taxon>
        <taxon>Ploima</taxon>
        <taxon>Brachionidae</taxon>
        <taxon>Brachionus</taxon>
    </lineage>
</organism>
<proteinExistence type="inferred from homology"/>
<comment type="similarity">
    <text evidence="1">Belongs to the FAX family.</text>
</comment>
<dbReference type="OrthoDB" id="5809458at2759"/>
<dbReference type="Proteomes" id="UP000276133">
    <property type="component" value="Unassembled WGS sequence"/>
</dbReference>
<feature type="domain" description="Metaxin glutathione S-transferase" evidence="3">
    <location>
        <begin position="201"/>
        <end position="261"/>
    </location>
</feature>
<dbReference type="InterPro" id="IPR050931">
    <property type="entry name" value="Mito_Protein_Transport_Metaxin"/>
</dbReference>
<evidence type="ECO:0000256" key="1">
    <source>
        <dbReference type="ARBA" id="ARBA00006475"/>
    </source>
</evidence>
<comment type="caution">
    <text evidence="5">The sequence shown here is derived from an EMBL/GenBank/DDBJ whole genome shotgun (WGS) entry which is preliminary data.</text>
</comment>
<keyword evidence="6" id="KW-1185">Reference proteome</keyword>
<gene>
    <name evidence="5" type="ORF">BpHYR1_044562</name>
</gene>
<dbReference type="InterPro" id="IPR012336">
    <property type="entry name" value="Thioredoxin-like_fold"/>
</dbReference>
<dbReference type="PANTHER" id="PTHR12289">
    <property type="entry name" value="METAXIN RELATED"/>
    <property type="match status" value="1"/>
</dbReference>
<dbReference type="InterPro" id="IPR040079">
    <property type="entry name" value="Glutathione_S-Trfase"/>
</dbReference>
<dbReference type="SFLD" id="SFLDG01180">
    <property type="entry name" value="SUF1"/>
    <property type="match status" value="1"/>
</dbReference>
<dbReference type="PANTHER" id="PTHR12289:SF41">
    <property type="entry name" value="FAILED AXON CONNECTIONS-RELATED"/>
    <property type="match status" value="1"/>
</dbReference>
<dbReference type="EMBL" id="REGN01004476">
    <property type="protein sequence ID" value="RNA17306.1"/>
    <property type="molecule type" value="Genomic_DNA"/>
</dbReference>
<dbReference type="InterPro" id="IPR033468">
    <property type="entry name" value="Metaxin_GST"/>
</dbReference>
<feature type="transmembrane region" description="Helical" evidence="2">
    <location>
        <begin position="12"/>
        <end position="34"/>
    </location>
</feature>
<dbReference type="SFLD" id="SFLDS00019">
    <property type="entry name" value="Glutathione_Transferase_(cytos"/>
    <property type="match status" value="1"/>
</dbReference>
<dbReference type="Pfam" id="PF17171">
    <property type="entry name" value="GST_C_6"/>
    <property type="match status" value="1"/>
</dbReference>
<dbReference type="GO" id="GO:0005737">
    <property type="term" value="C:cytoplasm"/>
    <property type="evidence" value="ECO:0007669"/>
    <property type="project" value="TreeGrafter"/>
</dbReference>
<keyword evidence="2" id="KW-0812">Transmembrane</keyword>
<reference evidence="5 6" key="1">
    <citation type="journal article" date="2018" name="Sci. Rep.">
        <title>Genomic signatures of local adaptation to the degree of environmental predictability in rotifers.</title>
        <authorList>
            <person name="Franch-Gras L."/>
            <person name="Hahn C."/>
            <person name="Garcia-Roger E.M."/>
            <person name="Carmona M.J."/>
            <person name="Serra M."/>
            <person name="Gomez A."/>
        </authorList>
    </citation>
    <scope>NUCLEOTIDE SEQUENCE [LARGE SCALE GENOMIC DNA]</scope>
    <source>
        <strain evidence="5">HYR1</strain>
    </source>
</reference>
<evidence type="ECO:0000313" key="5">
    <source>
        <dbReference type="EMBL" id="RNA17306.1"/>
    </source>
</evidence>
<name>A0A3M7R146_BRAPC</name>
<dbReference type="AlphaFoldDB" id="A0A3M7R146"/>
<keyword evidence="2" id="KW-0472">Membrane</keyword>
<evidence type="ECO:0000259" key="4">
    <source>
        <dbReference type="Pfam" id="PF17172"/>
    </source>
</evidence>
<protein>
    <submittedName>
        <fullName evidence="5">Failed axon connections-like protein</fullName>
    </submittedName>
</protein>
<sequence>MQLTIEAPSIQTLQTIALAVGGYFCLRLSLRFYFKYKRNQKRKSYPKDVVILHQFPSSKTKPSLSVPCLKLETWLRVSGLKYQSEYSYLDRSTQGQLPYITLNESEYHDSQFIIEHLSKKFDKPLTLSLSKTDQAIARGFFKLLEESFKWSMYYHRFMFGKASDIGMPYLIFKLLKPRLRKAISIQGYGRHSAEEVYHIGQQDLQALEDFLNGKKYLFGDNICNEDVVLFCFVAQLVYYDNGPLRQFLVRYCPGLLRHFKTIKNEYWNEWSDVEL</sequence>
<dbReference type="SFLD" id="SFLDG01200">
    <property type="entry name" value="SUF1.1"/>
    <property type="match status" value="1"/>
</dbReference>
<accession>A0A3M7R146</accession>
<evidence type="ECO:0000256" key="2">
    <source>
        <dbReference type="SAM" id="Phobius"/>
    </source>
</evidence>
<dbReference type="InterPro" id="IPR026928">
    <property type="entry name" value="FAX/IsoI-like"/>
</dbReference>
<evidence type="ECO:0000259" key="3">
    <source>
        <dbReference type="Pfam" id="PF17171"/>
    </source>
</evidence>
<dbReference type="SUPFAM" id="SSF47616">
    <property type="entry name" value="GST C-terminal domain-like"/>
    <property type="match status" value="1"/>
</dbReference>
<dbReference type="Gene3D" id="1.20.1050.10">
    <property type="match status" value="1"/>
</dbReference>
<dbReference type="Gene3D" id="3.40.30.10">
    <property type="entry name" value="Glutaredoxin"/>
    <property type="match status" value="1"/>
</dbReference>
<feature type="domain" description="Thioredoxin-like fold" evidence="4">
    <location>
        <begin position="68"/>
        <end position="158"/>
    </location>
</feature>
<evidence type="ECO:0000313" key="6">
    <source>
        <dbReference type="Proteomes" id="UP000276133"/>
    </source>
</evidence>
<dbReference type="InterPro" id="IPR036282">
    <property type="entry name" value="Glutathione-S-Trfase_C_sf"/>
</dbReference>